<evidence type="ECO:0000256" key="2">
    <source>
        <dbReference type="SAM" id="Phobius"/>
    </source>
</evidence>
<keyword evidence="2" id="KW-0812">Transmembrane</keyword>
<dbReference type="AlphaFoldDB" id="A0A9P9JVR8"/>
<keyword evidence="2" id="KW-0472">Membrane</keyword>
<keyword evidence="5" id="KW-1185">Reference proteome</keyword>
<dbReference type="Gene3D" id="3.40.50.1820">
    <property type="entry name" value="alpha/beta hydrolase"/>
    <property type="match status" value="1"/>
</dbReference>
<proteinExistence type="predicted"/>
<evidence type="ECO:0000313" key="4">
    <source>
        <dbReference type="EMBL" id="KAH7234255.1"/>
    </source>
</evidence>
<name>A0A9P9JVR8_FUSSL</name>
<feature type="transmembrane region" description="Helical" evidence="2">
    <location>
        <begin position="12"/>
        <end position="32"/>
    </location>
</feature>
<dbReference type="EMBL" id="JAGTJS010000026">
    <property type="protein sequence ID" value="KAH7234255.1"/>
    <property type="molecule type" value="Genomic_DNA"/>
</dbReference>
<reference evidence="4" key="1">
    <citation type="journal article" date="2021" name="Nat. Commun.">
        <title>Genetic determinants of endophytism in the Arabidopsis root mycobiome.</title>
        <authorList>
            <person name="Mesny F."/>
            <person name="Miyauchi S."/>
            <person name="Thiergart T."/>
            <person name="Pickel B."/>
            <person name="Atanasova L."/>
            <person name="Karlsson M."/>
            <person name="Huettel B."/>
            <person name="Barry K.W."/>
            <person name="Haridas S."/>
            <person name="Chen C."/>
            <person name="Bauer D."/>
            <person name="Andreopoulos W."/>
            <person name="Pangilinan J."/>
            <person name="LaButti K."/>
            <person name="Riley R."/>
            <person name="Lipzen A."/>
            <person name="Clum A."/>
            <person name="Drula E."/>
            <person name="Henrissat B."/>
            <person name="Kohler A."/>
            <person name="Grigoriev I.V."/>
            <person name="Martin F.M."/>
            <person name="Hacquard S."/>
        </authorList>
    </citation>
    <scope>NUCLEOTIDE SEQUENCE</scope>
    <source>
        <strain evidence="4">FSSC 5 MPI-SDFR-AT-0091</strain>
    </source>
</reference>
<dbReference type="GO" id="GO:0016787">
    <property type="term" value="F:hydrolase activity"/>
    <property type="evidence" value="ECO:0007669"/>
    <property type="project" value="UniProtKB-KW"/>
</dbReference>
<dbReference type="OrthoDB" id="2152029at2759"/>
<dbReference type="InterPro" id="IPR050300">
    <property type="entry name" value="GDXG_lipolytic_enzyme"/>
</dbReference>
<evidence type="ECO:0000259" key="3">
    <source>
        <dbReference type="Pfam" id="PF07859"/>
    </source>
</evidence>
<dbReference type="Proteomes" id="UP000736672">
    <property type="component" value="Unassembled WGS sequence"/>
</dbReference>
<gene>
    <name evidence="4" type="ORF">B0J15DRAFT_554788</name>
</gene>
<dbReference type="PANTHER" id="PTHR48081:SF31">
    <property type="entry name" value="STERYL ACETYL HYDROLASE MUG81-RELATED"/>
    <property type="match status" value="1"/>
</dbReference>
<accession>A0A9P9JVR8</accession>
<evidence type="ECO:0000256" key="1">
    <source>
        <dbReference type="ARBA" id="ARBA00022801"/>
    </source>
</evidence>
<keyword evidence="2" id="KW-1133">Transmembrane helix</keyword>
<dbReference type="PANTHER" id="PTHR48081">
    <property type="entry name" value="AB HYDROLASE SUPERFAMILY PROTEIN C4A8.06C"/>
    <property type="match status" value="1"/>
</dbReference>
<organism evidence="4 5">
    <name type="scientific">Fusarium solani</name>
    <name type="common">Filamentous fungus</name>
    <dbReference type="NCBI Taxonomy" id="169388"/>
    <lineage>
        <taxon>Eukaryota</taxon>
        <taxon>Fungi</taxon>
        <taxon>Dikarya</taxon>
        <taxon>Ascomycota</taxon>
        <taxon>Pezizomycotina</taxon>
        <taxon>Sordariomycetes</taxon>
        <taxon>Hypocreomycetidae</taxon>
        <taxon>Hypocreales</taxon>
        <taxon>Nectriaceae</taxon>
        <taxon>Fusarium</taxon>
        <taxon>Fusarium solani species complex</taxon>
    </lineage>
</organism>
<comment type="caution">
    <text evidence="4">The sequence shown here is derived from an EMBL/GenBank/DDBJ whole genome shotgun (WGS) entry which is preliminary data.</text>
</comment>
<dbReference type="SUPFAM" id="SSF53474">
    <property type="entry name" value="alpha/beta-Hydrolases"/>
    <property type="match status" value="1"/>
</dbReference>
<sequence>MAIFRITGMIDLAIRILFFVPPKTIFGFLWGLPSSLHRGVPVKFFVTCTVLRALLGTLYPLQIQALFPSSVAAYSRWIGTKLAREKRAGRISSEKRLRNDIHALPGTSASILWIGDRKSARKFVLFFHGGGYTMPLTSGHLEWCWEAYITGGPGQDADVAVAVLQYTLVPHGRQPTQLHEAAVALSYLWQIGVRPGDLLIGGDSAGAHLTIQLLRHLIEPHPKVPPVNLEGHLAGVFLVSPLVSAKQSFRSFTENDCIDMLSPRASANVLAELLRGSPSGGSESDNINQVFATPLDVDMTWLSSLHAITKSIYLTAGEQEIFRDQIVAFAEAVRRRNSTLSILLDVPETEAHDFIVLEGQMERPGDATMRMQEWAREWLAP</sequence>
<protein>
    <submittedName>
        <fullName evidence="4">Alpha/Beta hydrolase protein</fullName>
    </submittedName>
</protein>
<keyword evidence="1 4" id="KW-0378">Hydrolase</keyword>
<dbReference type="Pfam" id="PF07859">
    <property type="entry name" value="Abhydrolase_3"/>
    <property type="match status" value="1"/>
</dbReference>
<feature type="domain" description="Alpha/beta hydrolase fold-3" evidence="3">
    <location>
        <begin position="124"/>
        <end position="340"/>
    </location>
</feature>
<evidence type="ECO:0000313" key="5">
    <source>
        <dbReference type="Proteomes" id="UP000736672"/>
    </source>
</evidence>
<dbReference type="InterPro" id="IPR013094">
    <property type="entry name" value="AB_hydrolase_3"/>
</dbReference>
<dbReference type="InterPro" id="IPR029058">
    <property type="entry name" value="AB_hydrolase_fold"/>
</dbReference>